<organism evidence="1 2">
    <name type="scientific">Rhizobium etli 8C-3</name>
    <dbReference type="NCBI Taxonomy" id="538025"/>
    <lineage>
        <taxon>Bacteria</taxon>
        <taxon>Pseudomonadati</taxon>
        <taxon>Pseudomonadota</taxon>
        <taxon>Alphaproteobacteria</taxon>
        <taxon>Hyphomicrobiales</taxon>
        <taxon>Rhizobiaceae</taxon>
        <taxon>Rhizobium/Agrobacterium group</taxon>
        <taxon>Rhizobium</taxon>
    </lineage>
</organism>
<geneLocation type="plasmid" evidence="2">
    <name>prsp8c3a</name>
</geneLocation>
<name>A0A1L5PA99_RHIET</name>
<accession>A0A1L5PA99</accession>
<dbReference type="AlphaFoldDB" id="A0A1L5PA99"/>
<dbReference type="Proteomes" id="UP000185109">
    <property type="component" value="Plasmid pRsp8C3a"/>
</dbReference>
<keyword evidence="1" id="KW-0614">Plasmid</keyword>
<reference evidence="1 2" key="1">
    <citation type="submission" date="2016-09" db="EMBL/GenBank/DDBJ databases">
        <title>The complete genome sequences of Rhizobium gallicum, symbiovars gallicum and phaseoli, symbionts associated to common bean (Phaseolus vulgaris).</title>
        <authorList>
            <person name="Bustos P."/>
            <person name="Santamaria R.I."/>
            <person name="Perez-Carrascal O.M."/>
            <person name="Juarez S."/>
            <person name="Lozano L."/>
            <person name="Martinez-Flores I."/>
            <person name="Martinez-Romero E."/>
            <person name="Cevallos M."/>
            <person name="Romero D."/>
            <person name="Davila G."/>
            <person name="Gonzalez V."/>
        </authorList>
    </citation>
    <scope>NUCLEOTIDE SEQUENCE [LARGE SCALE GENOMIC DNA]</scope>
    <source>
        <strain evidence="1 2">8C-3</strain>
        <plasmid evidence="2">Plasmid prsp8c3a</plasmid>
    </source>
</reference>
<gene>
    <name evidence="1" type="ORF">AM571_PA00125</name>
</gene>
<sequence length="68" mass="7512">MAGLCRAHAPCDRRCSWICKLFKFHHQQSMTANGSKPQGSSAIGRPLRTMETELVTLSKNELASPIIV</sequence>
<proteinExistence type="predicted"/>
<evidence type="ECO:0000313" key="2">
    <source>
        <dbReference type="Proteomes" id="UP000185109"/>
    </source>
</evidence>
<protein>
    <submittedName>
        <fullName evidence="1">Uncharacterized protein</fullName>
    </submittedName>
</protein>
<dbReference type="EMBL" id="CP017242">
    <property type="protein sequence ID" value="APO77012.1"/>
    <property type="molecule type" value="Genomic_DNA"/>
</dbReference>
<evidence type="ECO:0000313" key="1">
    <source>
        <dbReference type="EMBL" id="APO77012.1"/>
    </source>
</evidence>